<evidence type="ECO:0000313" key="2">
    <source>
        <dbReference type="Proteomes" id="UP001289645"/>
    </source>
</evidence>
<keyword evidence="2" id="KW-1185">Reference proteome</keyword>
<dbReference type="EMBL" id="JAOXLN010000017">
    <property type="protein sequence ID" value="MDZ5087105.1"/>
    <property type="molecule type" value="Genomic_DNA"/>
</dbReference>
<keyword evidence="1" id="KW-0328">Glycosyltransferase</keyword>
<evidence type="ECO:0000313" key="1">
    <source>
        <dbReference type="EMBL" id="MDZ5087105.1"/>
    </source>
</evidence>
<gene>
    <name evidence="1" type="ORF">OHX15_17085</name>
</gene>
<sequence length="408" mass="44365">MSRPHIVYLVSRFPVTSETFIVRELEALDRLDRYDLEIRSLFPSPDTAVHDIARRWTQRLVRPSAPQGLAGFAWAMLTRPVSTLRVLAAVTAGYLRHPPLLVRALTTVLLACAHARDLAQSGRPCHIHAHYATYPALAAWVCRKLVGCSYSFTAHAHDIQVDTSMLDRKIAGARYVVTISEYNRALLEHHNATGTPIRVVHAGIDTTAYTFRPRGIPLDGPVRTLTVASLQQYKGHAVLLAALAQGGPEVDRITLDLIGDGVLRADLEDRVDRLGLRERVRFRGSCSEQEVRGALDAADLFVLPSIVADDGQMEGLPVALMEALACGVPTISTRLSGIPEIVVDGVTGLLATPADPESLNEVLAAMVRRGGDAVEFAAAGRRLVTTEFDLHESIVALTGLMSEYLPAV</sequence>
<name>A0ACC6MJE6_MYCPF</name>
<keyword evidence="1" id="KW-0808">Transferase</keyword>
<protein>
    <submittedName>
        <fullName evidence="1">Glycosyltransferase</fullName>
        <ecNumber evidence="1">2.4.-.-</ecNumber>
    </submittedName>
</protein>
<proteinExistence type="predicted"/>
<dbReference type="EC" id="2.4.-.-" evidence="1"/>
<reference evidence="1 2" key="1">
    <citation type="journal article" date="2021" name="Chemosphere">
        <title>Bioballs carrying a syntrophic Rhodococcus and Mycolicibacterium consortium for simultaneous sorption and biodegradation of fuel oil in contaminated freshwater.</title>
        <authorList>
            <person name="Naloka K."/>
            <person name="Polrit D."/>
            <person name="Muangchinda C."/>
            <person name="Thoetkiattikul H."/>
            <person name="Pinyakong O."/>
        </authorList>
    </citation>
    <scope>NUCLEOTIDE SEQUENCE [LARGE SCALE GENOMIC DNA]</scope>
    <source>
        <strain evidence="1 2">J101</strain>
    </source>
</reference>
<comment type="caution">
    <text evidence="1">The sequence shown here is derived from an EMBL/GenBank/DDBJ whole genome shotgun (WGS) entry which is preliminary data.</text>
</comment>
<accession>A0ACC6MJE6</accession>
<dbReference type="Proteomes" id="UP001289645">
    <property type="component" value="Unassembled WGS sequence"/>
</dbReference>
<organism evidence="1 2">
    <name type="scientific">Mycolicibacterium parafortuitum</name>
    <name type="common">Mycobacterium parafortuitum</name>
    <dbReference type="NCBI Taxonomy" id="39692"/>
    <lineage>
        <taxon>Bacteria</taxon>
        <taxon>Bacillati</taxon>
        <taxon>Actinomycetota</taxon>
        <taxon>Actinomycetes</taxon>
        <taxon>Mycobacteriales</taxon>
        <taxon>Mycobacteriaceae</taxon>
        <taxon>Mycolicibacterium</taxon>
    </lineage>
</organism>